<accession>A0A3S8ZTS0</accession>
<feature type="transmembrane region" description="Helical" evidence="1">
    <location>
        <begin position="140"/>
        <end position="159"/>
    </location>
</feature>
<reference evidence="2 3" key="1">
    <citation type="submission" date="2018-12" db="EMBL/GenBank/DDBJ databases">
        <title>Complete genome sequence of Iodobacter sp. H11R3.</title>
        <authorList>
            <person name="Bae J.-W."/>
        </authorList>
    </citation>
    <scope>NUCLEOTIDE SEQUENCE [LARGE SCALE GENOMIC DNA]</scope>
    <source>
        <strain evidence="2 3">H11R3</strain>
    </source>
</reference>
<dbReference type="AlphaFoldDB" id="A0A3S8ZTS0"/>
<keyword evidence="1" id="KW-0472">Membrane</keyword>
<keyword evidence="1" id="KW-0812">Transmembrane</keyword>
<keyword evidence="1" id="KW-1133">Transmembrane helix</keyword>
<feature type="transmembrane region" description="Helical" evidence="1">
    <location>
        <begin position="6"/>
        <end position="27"/>
    </location>
</feature>
<name>A0A3S8ZTS0_9NEIS</name>
<sequence>MLSYLPALHCLILAYRFLLLVLVMAYLHAQQACVQEFMGEIYLYMAKIALEIHKLEVAKLRLMQAGASCKKWRWGDVLQQLLRGRFFLADKQTEEAISCFKMHRNRRWKWGLPGSLWTLINYYLWPISELEIKSWQSMNTAATNLYISGLPELFAVWIIV</sequence>
<evidence type="ECO:0000256" key="1">
    <source>
        <dbReference type="SAM" id="Phobius"/>
    </source>
</evidence>
<evidence type="ECO:0000313" key="3">
    <source>
        <dbReference type="Proteomes" id="UP000282438"/>
    </source>
</evidence>
<proteinExistence type="predicted"/>
<dbReference type="Proteomes" id="UP000282438">
    <property type="component" value="Chromosome"/>
</dbReference>
<feature type="transmembrane region" description="Helical" evidence="1">
    <location>
        <begin position="110"/>
        <end position="128"/>
    </location>
</feature>
<keyword evidence="3" id="KW-1185">Reference proteome</keyword>
<dbReference type="OrthoDB" id="8581271at2"/>
<organism evidence="2 3">
    <name type="scientific">Iodobacter ciconiae</name>
    <dbReference type="NCBI Taxonomy" id="2496266"/>
    <lineage>
        <taxon>Bacteria</taxon>
        <taxon>Pseudomonadati</taxon>
        <taxon>Pseudomonadota</taxon>
        <taxon>Betaproteobacteria</taxon>
        <taxon>Neisseriales</taxon>
        <taxon>Chitinibacteraceae</taxon>
        <taxon>Iodobacter</taxon>
    </lineage>
</organism>
<gene>
    <name evidence="2" type="ORF">EJO50_10230</name>
</gene>
<dbReference type="KEGG" id="iod:EJO50_10230"/>
<dbReference type="EMBL" id="CP034433">
    <property type="protein sequence ID" value="AZN36825.1"/>
    <property type="molecule type" value="Genomic_DNA"/>
</dbReference>
<protein>
    <submittedName>
        <fullName evidence="2">Uncharacterized protein</fullName>
    </submittedName>
</protein>
<evidence type="ECO:0000313" key="2">
    <source>
        <dbReference type="EMBL" id="AZN36825.1"/>
    </source>
</evidence>